<feature type="transmembrane region" description="Helical" evidence="11">
    <location>
        <begin position="354"/>
        <end position="376"/>
    </location>
</feature>
<proteinExistence type="predicted"/>
<dbReference type="GO" id="GO:0016757">
    <property type="term" value="F:glycosyltransferase activity"/>
    <property type="evidence" value="ECO:0007669"/>
    <property type="project" value="UniProtKB-KW"/>
</dbReference>
<feature type="transmembrane region" description="Helical" evidence="11">
    <location>
        <begin position="162"/>
        <end position="183"/>
    </location>
</feature>
<evidence type="ECO:0000256" key="11">
    <source>
        <dbReference type="SAM" id="Phobius"/>
    </source>
</evidence>
<keyword evidence="5 11" id="KW-0812">Transmembrane</keyword>
<dbReference type="GO" id="GO:0005886">
    <property type="term" value="C:plasma membrane"/>
    <property type="evidence" value="ECO:0007669"/>
    <property type="project" value="TreeGrafter"/>
</dbReference>
<keyword evidence="9 11" id="KW-0472">Membrane</keyword>
<dbReference type="EMBL" id="JACRSR010000002">
    <property type="protein sequence ID" value="MBC8531545.1"/>
    <property type="molecule type" value="Genomic_DNA"/>
</dbReference>
<evidence type="ECO:0000313" key="13">
    <source>
        <dbReference type="Proteomes" id="UP000623172"/>
    </source>
</evidence>
<dbReference type="PANTHER" id="PTHR30474:SF1">
    <property type="entry name" value="PEPTIDOGLYCAN GLYCOSYLTRANSFERASE MRDB"/>
    <property type="match status" value="1"/>
</dbReference>
<keyword evidence="7" id="KW-0573">Peptidoglycan synthesis</keyword>
<gene>
    <name evidence="12" type="primary">rodA</name>
    <name evidence="12" type="ORF">H8696_06745</name>
</gene>
<dbReference type="PROSITE" id="PS00428">
    <property type="entry name" value="FTSW_RODA_SPOVE"/>
    <property type="match status" value="1"/>
</dbReference>
<feature type="transmembrane region" description="Helical" evidence="11">
    <location>
        <begin position="316"/>
        <end position="334"/>
    </location>
</feature>
<evidence type="ECO:0000256" key="5">
    <source>
        <dbReference type="ARBA" id="ARBA00022692"/>
    </source>
</evidence>
<evidence type="ECO:0000256" key="10">
    <source>
        <dbReference type="ARBA" id="ARBA00023316"/>
    </source>
</evidence>
<dbReference type="AlphaFoldDB" id="A0A926HQA5"/>
<dbReference type="GO" id="GO:0009252">
    <property type="term" value="P:peptidoglycan biosynthetic process"/>
    <property type="evidence" value="ECO:0007669"/>
    <property type="project" value="UniProtKB-KW"/>
</dbReference>
<evidence type="ECO:0000256" key="3">
    <source>
        <dbReference type="ARBA" id="ARBA00022676"/>
    </source>
</evidence>
<evidence type="ECO:0000256" key="8">
    <source>
        <dbReference type="ARBA" id="ARBA00022989"/>
    </source>
</evidence>
<keyword evidence="2" id="KW-1003">Cell membrane</keyword>
<dbReference type="GO" id="GO:0032153">
    <property type="term" value="C:cell division site"/>
    <property type="evidence" value="ECO:0007669"/>
    <property type="project" value="TreeGrafter"/>
</dbReference>
<evidence type="ECO:0000256" key="6">
    <source>
        <dbReference type="ARBA" id="ARBA00022960"/>
    </source>
</evidence>
<keyword evidence="6" id="KW-0133">Cell shape</keyword>
<feature type="transmembrane region" description="Helical" evidence="11">
    <location>
        <begin position="88"/>
        <end position="107"/>
    </location>
</feature>
<reference evidence="12" key="1">
    <citation type="submission" date="2020-08" db="EMBL/GenBank/DDBJ databases">
        <title>Genome public.</title>
        <authorList>
            <person name="Liu C."/>
            <person name="Sun Q."/>
        </authorList>
    </citation>
    <scope>NUCLEOTIDE SEQUENCE</scope>
    <source>
        <strain evidence="12">NSJ-53</strain>
    </source>
</reference>
<dbReference type="InterPro" id="IPR011923">
    <property type="entry name" value="RodA/MrdB"/>
</dbReference>
<dbReference type="GO" id="GO:0008360">
    <property type="term" value="P:regulation of cell shape"/>
    <property type="evidence" value="ECO:0007669"/>
    <property type="project" value="UniProtKB-KW"/>
</dbReference>
<feature type="transmembrane region" description="Helical" evidence="11">
    <location>
        <begin position="55"/>
        <end position="76"/>
    </location>
</feature>
<evidence type="ECO:0000256" key="1">
    <source>
        <dbReference type="ARBA" id="ARBA00004141"/>
    </source>
</evidence>
<dbReference type="NCBIfam" id="TIGR02210">
    <property type="entry name" value="rodA_shape"/>
    <property type="match status" value="1"/>
</dbReference>
<evidence type="ECO:0000256" key="7">
    <source>
        <dbReference type="ARBA" id="ARBA00022984"/>
    </source>
</evidence>
<keyword evidence="8 11" id="KW-1133">Transmembrane helix</keyword>
<dbReference type="Pfam" id="PF01098">
    <property type="entry name" value="FTSW_RODA_SPOVE"/>
    <property type="match status" value="1"/>
</dbReference>
<feature type="transmembrane region" description="Helical" evidence="11">
    <location>
        <begin position="12"/>
        <end position="35"/>
    </location>
</feature>
<dbReference type="InterPro" id="IPR018365">
    <property type="entry name" value="Cell_cycle_FtsW-rel_CS"/>
</dbReference>
<sequence length="390" mass="43029">MKINKKDLKQVDFLLIGIVFAITLFGLVAIANATADALADDQRTFWNMLANMNCYYVRLQLMWFASGLLLLSIAAVFDYGGYAAYSKYIYWANVGLLVLLLVLGEVTRGAQGWFTFFNGERGFQPSEFCKISLILMLARVFANKPAPIGRIRDLVSPLAYTLIPFAIVVYQNDFGTAMVYVIIFFGMQFAAQVKGWIIAGEVLACGGMVPLIWNFVLQDYQKNRIQDLIDPARDPTGSGLQVTWAKTAVGSGQITGKGLFRSGALSELNYVPDAHTDFIFSVTAEAVGFLGCLILVALFVFLMWRMIHIARYSRDRVGSLIVAGVVSMMGFHIFENIGMNIGIMPVTGIPLPFFSYGGSSMWTNLIAVGLVLNVAFRRQKKKAMIGGGEQ</sequence>
<dbReference type="RefSeq" id="WP_249316169.1">
    <property type="nucleotide sequence ID" value="NZ_JACRSR010000002.1"/>
</dbReference>
<keyword evidence="4" id="KW-0808">Transferase</keyword>
<comment type="caution">
    <text evidence="12">The sequence shown here is derived from an EMBL/GenBank/DDBJ whole genome shotgun (WGS) entry which is preliminary data.</text>
</comment>
<evidence type="ECO:0000256" key="9">
    <source>
        <dbReference type="ARBA" id="ARBA00023136"/>
    </source>
</evidence>
<keyword evidence="3" id="KW-0328">Glycosyltransferase</keyword>
<comment type="subcellular location">
    <subcellularLocation>
        <location evidence="1">Membrane</location>
        <topology evidence="1">Multi-pass membrane protein</topology>
    </subcellularLocation>
</comment>
<evidence type="ECO:0000256" key="2">
    <source>
        <dbReference type="ARBA" id="ARBA00022475"/>
    </source>
</evidence>
<dbReference type="GO" id="GO:0051301">
    <property type="term" value="P:cell division"/>
    <property type="evidence" value="ECO:0007669"/>
    <property type="project" value="InterPro"/>
</dbReference>
<dbReference type="GO" id="GO:0015648">
    <property type="term" value="F:lipid-linked peptidoglycan transporter activity"/>
    <property type="evidence" value="ECO:0007669"/>
    <property type="project" value="TreeGrafter"/>
</dbReference>
<evidence type="ECO:0000313" key="12">
    <source>
        <dbReference type="EMBL" id="MBC8531545.1"/>
    </source>
</evidence>
<organism evidence="12 13">
    <name type="scientific">Gehongia tenuis</name>
    <dbReference type="NCBI Taxonomy" id="2763655"/>
    <lineage>
        <taxon>Bacteria</taxon>
        <taxon>Bacillati</taxon>
        <taxon>Bacillota</taxon>
        <taxon>Clostridia</taxon>
        <taxon>Christensenellales</taxon>
        <taxon>Christensenellaceae</taxon>
        <taxon>Gehongia</taxon>
    </lineage>
</organism>
<protein>
    <submittedName>
        <fullName evidence="12">Rod shape-determining protein RodA</fullName>
    </submittedName>
</protein>
<accession>A0A926HQA5</accession>
<dbReference type="InterPro" id="IPR001182">
    <property type="entry name" value="FtsW/RodA"/>
</dbReference>
<dbReference type="Proteomes" id="UP000623172">
    <property type="component" value="Unassembled WGS sequence"/>
</dbReference>
<keyword evidence="10" id="KW-0961">Cell wall biogenesis/degradation</keyword>
<feature type="transmembrane region" description="Helical" evidence="11">
    <location>
        <begin position="278"/>
        <end position="304"/>
    </location>
</feature>
<feature type="transmembrane region" description="Helical" evidence="11">
    <location>
        <begin position="195"/>
        <end position="216"/>
    </location>
</feature>
<evidence type="ECO:0000256" key="4">
    <source>
        <dbReference type="ARBA" id="ARBA00022679"/>
    </source>
</evidence>
<keyword evidence="13" id="KW-1185">Reference proteome</keyword>
<name>A0A926HQA5_9FIRM</name>
<dbReference type="PANTHER" id="PTHR30474">
    <property type="entry name" value="CELL CYCLE PROTEIN"/>
    <property type="match status" value="1"/>
</dbReference>
<dbReference type="GO" id="GO:0071555">
    <property type="term" value="P:cell wall organization"/>
    <property type="evidence" value="ECO:0007669"/>
    <property type="project" value="UniProtKB-KW"/>
</dbReference>